<name>A0ACC2PQV6_9HYME</name>
<proteinExistence type="predicted"/>
<accession>A0ACC2PQV6</accession>
<comment type="caution">
    <text evidence="1">The sequence shown here is derived from an EMBL/GenBank/DDBJ whole genome shotgun (WGS) entry which is preliminary data.</text>
</comment>
<evidence type="ECO:0000313" key="1">
    <source>
        <dbReference type="EMBL" id="KAJ8685990.1"/>
    </source>
</evidence>
<keyword evidence="2" id="KW-1185">Reference proteome</keyword>
<protein>
    <submittedName>
        <fullName evidence="1">Uncharacterized protein</fullName>
    </submittedName>
</protein>
<gene>
    <name evidence="1" type="ORF">QAD02_021783</name>
</gene>
<dbReference type="Proteomes" id="UP001239111">
    <property type="component" value="Chromosome 1"/>
</dbReference>
<sequence>MKRIHSLVRLLQARYLVHQPPALFNFVPGMEKILTVTTRKPFESADGGRTAKKYHVIARNTEVEDSTFELNADEKPVSVDRGSSGRVFLGQFQGDLVAIE</sequence>
<dbReference type="EMBL" id="CM056741">
    <property type="protein sequence ID" value="KAJ8685990.1"/>
    <property type="molecule type" value="Genomic_DNA"/>
</dbReference>
<reference evidence="1" key="1">
    <citation type="submission" date="2023-04" db="EMBL/GenBank/DDBJ databases">
        <title>A chromosome-level genome assembly of the parasitoid wasp Eretmocerus hayati.</title>
        <authorList>
            <person name="Zhong Y."/>
            <person name="Liu S."/>
            <person name="Liu Y."/>
        </authorList>
    </citation>
    <scope>NUCLEOTIDE SEQUENCE</scope>
    <source>
        <strain evidence="1">ZJU_SS_LIU_2023</strain>
    </source>
</reference>
<organism evidence="1 2">
    <name type="scientific">Eretmocerus hayati</name>
    <dbReference type="NCBI Taxonomy" id="131215"/>
    <lineage>
        <taxon>Eukaryota</taxon>
        <taxon>Metazoa</taxon>
        <taxon>Ecdysozoa</taxon>
        <taxon>Arthropoda</taxon>
        <taxon>Hexapoda</taxon>
        <taxon>Insecta</taxon>
        <taxon>Pterygota</taxon>
        <taxon>Neoptera</taxon>
        <taxon>Endopterygota</taxon>
        <taxon>Hymenoptera</taxon>
        <taxon>Apocrita</taxon>
        <taxon>Proctotrupomorpha</taxon>
        <taxon>Chalcidoidea</taxon>
        <taxon>Aphelinidae</taxon>
        <taxon>Aphelininae</taxon>
        <taxon>Eretmocerus</taxon>
    </lineage>
</organism>
<evidence type="ECO:0000313" key="2">
    <source>
        <dbReference type="Proteomes" id="UP001239111"/>
    </source>
</evidence>